<dbReference type="Gene3D" id="3.30.1490.100">
    <property type="entry name" value="DNA polymerase, Y-family, little finger domain"/>
    <property type="match status" value="1"/>
</dbReference>
<dbReference type="InterPro" id="IPR036775">
    <property type="entry name" value="DNA_pol_Y-fam_lit_finger_sf"/>
</dbReference>
<dbReference type="InterPro" id="IPR043128">
    <property type="entry name" value="Rev_trsase/Diguanyl_cyclase"/>
</dbReference>
<dbReference type="GO" id="GO:0003887">
    <property type="term" value="F:DNA-directed DNA polymerase activity"/>
    <property type="evidence" value="ECO:0007669"/>
    <property type="project" value="UniProtKB-UniRule"/>
</dbReference>
<evidence type="ECO:0000256" key="16">
    <source>
        <dbReference type="HAMAP-Rule" id="MF_01113"/>
    </source>
</evidence>
<evidence type="ECO:0000256" key="10">
    <source>
        <dbReference type="ARBA" id="ARBA00022842"/>
    </source>
</evidence>
<comment type="catalytic activity">
    <reaction evidence="15 16">
        <text>DNA(n) + a 2'-deoxyribonucleoside 5'-triphosphate = DNA(n+1) + diphosphate</text>
        <dbReference type="Rhea" id="RHEA:22508"/>
        <dbReference type="Rhea" id="RHEA-COMP:17339"/>
        <dbReference type="Rhea" id="RHEA-COMP:17340"/>
        <dbReference type="ChEBI" id="CHEBI:33019"/>
        <dbReference type="ChEBI" id="CHEBI:61560"/>
        <dbReference type="ChEBI" id="CHEBI:173112"/>
        <dbReference type="EC" id="2.7.7.7"/>
    </reaction>
</comment>
<evidence type="ECO:0000256" key="7">
    <source>
        <dbReference type="ARBA" id="ARBA00022705"/>
    </source>
</evidence>
<dbReference type="Proteomes" id="UP000198878">
    <property type="component" value="Unassembled WGS sequence"/>
</dbReference>
<evidence type="ECO:0000256" key="12">
    <source>
        <dbReference type="ARBA" id="ARBA00023125"/>
    </source>
</evidence>
<reference evidence="19" key="1">
    <citation type="submission" date="2016-10" db="EMBL/GenBank/DDBJ databases">
        <authorList>
            <person name="Varghese N."/>
            <person name="Submissions S."/>
        </authorList>
    </citation>
    <scope>NUCLEOTIDE SEQUENCE [LARGE SCALE GENOMIC DNA]</scope>
    <source>
        <strain evidence="19">DSM 44654</strain>
    </source>
</reference>
<dbReference type="GO" id="GO:0005829">
    <property type="term" value="C:cytosol"/>
    <property type="evidence" value="ECO:0007669"/>
    <property type="project" value="TreeGrafter"/>
</dbReference>
<evidence type="ECO:0000259" key="17">
    <source>
        <dbReference type="PROSITE" id="PS50173"/>
    </source>
</evidence>
<comment type="subcellular location">
    <subcellularLocation>
        <location evidence="1 16">Cytoplasm</location>
    </subcellularLocation>
</comment>
<evidence type="ECO:0000313" key="19">
    <source>
        <dbReference type="Proteomes" id="UP000198878"/>
    </source>
</evidence>
<comment type="similarity">
    <text evidence="2 16">Belongs to the DNA polymerase type-Y family.</text>
</comment>
<dbReference type="GO" id="GO:0042276">
    <property type="term" value="P:error-prone translesion synthesis"/>
    <property type="evidence" value="ECO:0007669"/>
    <property type="project" value="TreeGrafter"/>
</dbReference>
<dbReference type="OrthoDB" id="9808813at2"/>
<evidence type="ECO:0000256" key="15">
    <source>
        <dbReference type="ARBA" id="ARBA00049244"/>
    </source>
</evidence>
<keyword evidence="12 16" id="KW-0238">DNA-binding</keyword>
<keyword evidence="19" id="KW-1185">Reference proteome</keyword>
<dbReference type="RefSeq" id="WP_086684464.1">
    <property type="nucleotide sequence ID" value="NZ_FNUJ01000002.1"/>
</dbReference>
<evidence type="ECO:0000256" key="1">
    <source>
        <dbReference type="ARBA" id="ARBA00004496"/>
    </source>
</evidence>
<dbReference type="HAMAP" id="MF_01113">
    <property type="entry name" value="DNApol_IV"/>
    <property type="match status" value="1"/>
</dbReference>
<dbReference type="Pfam" id="PF21999">
    <property type="entry name" value="IMS_HHH_1"/>
    <property type="match status" value="1"/>
</dbReference>
<dbReference type="GO" id="GO:0009432">
    <property type="term" value="P:SOS response"/>
    <property type="evidence" value="ECO:0007669"/>
    <property type="project" value="TreeGrafter"/>
</dbReference>
<evidence type="ECO:0000256" key="6">
    <source>
        <dbReference type="ARBA" id="ARBA00022695"/>
    </source>
</evidence>
<keyword evidence="7 16" id="KW-0235">DNA replication</keyword>
<dbReference type="InterPro" id="IPR050116">
    <property type="entry name" value="DNA_polymerase-Y"/>
</dbReference>
<evidence type="ECO:0000256" key="2">
    <source>
        <dbReference type="ARBA" id="ARBA00010945"/>
    </source>
</evidence>
<feature type="domain" description="UmuC" evidence="17">
    <location>
        <begin position="4"/>
        <end position="182"/>
    </location>
</feature>
<dbReference type="Pfam" id="PF00817">
    <property type="entry name" value="IMS"/>
    <property type="match status" value="1"/>
</dbReference>
<dbReference type="SUPFAM" id="SSF56672">
    <property type="entry name" value="DNA/RNA polymerases"/>
    <property type="match status" value="1"/>
</dbReference>
<dbReference type="Gene3D" id="1.10.150.20">
    <property type="entry name" value="5' to 3' exonuclease, C-terminal subdomain"/>
    <property type="match status" value="1"/>
</dbReference>
<accession>A0A1H5QD53</accession>
<comment type="function">
    <text evidence="14 16">Poorly processive, error-prone DNA polymerase involved in untargeted mutagenesis. Copies undamaged DNA at stalled replication forks, which arise in vivo from mismatched or misaligned primer ends. These misaligned primers can be extended by PolIV. Exhibits no 3'-5' exonuclease (proofreading) activity. May be involved in translesional synthesis, in conjunction with the beta clamp from PolIII.</text>
</comment>
<keyword evidence="11 16" id="KW-0239">DNA-directed DNA polymerase</keyword>
<dbReference type="Pfam" id="PF11799">
    <property type="entry name" value="IMS_C"/>
    <property type="match status" value="1"/>
</dbReference>
<keyword evidence="8 16" id="KW-0479">Metal-binding</keyword>
<proteinExistence type="inferred from homology"/>
<gene>
    <name evidence="16" type="primary">dinB</name>
    <name evidence="18" type="ORF">SAMN05421837_102115</name>
</gene>
<keyword evidence="10 16" id="KW-0460">Magnesium</keyword>
<dbReference type="PROSITE" id="PS50173">
    <property type="entry name" value="UMUC"/>
    <property type="match status" value="1"/>
</dbReference>
<dbReference type="GO" id="GO:0000287">
    <property type="term" value="F:magnesium ion binding"/>
    <property type="evidence" value="ECO:0007669"/>
    <property type="project" value="UniProtKB-UniRule"/>
</dbReference>
<keyword evidence="13 16" id="KW-0234">DNA repair</keyword>
<dbReference type="SUPFAM" id="SSF100879">
    <property type="entry name" value="Lesion bypass DNA polymerase (Y-family), little finger domain"/>
    <property type="match status" value="1"/>
</dbReference>
<evidence type="ECO:0000256" key="3">
    <source>
        <dbReference type="ARBA" id="ARBA00022457"/>
    </source>
</evidence>
<dbReference type="GO" id="GO:0003684">
    <property type="term" value="F:damaged DNA binding"/>
    <property type="evidence" value="ECO:0007669"/>
    <property type="project" value="InterPro"/>
</dbReference>
<dbReference type="FunFam" id="3.30.1490.100:FF:000004">
    <property type="entry name" value="DNA polymerase IV"/>
    <property type="match status" value="1"/>
</dbReference>
<feature type="site" description="Substrate discrimination" evidence="16">
    <location>
        <position position="13"/>
    </location>
</feature>
<evidence type="ECO:0000256" key="13">
    <source>
        <dbReference type="ARBA" id="ARBA00023204"/>
    </source>
</evidence>
<evidence type="ECO:0000256" key="9">
    <source>
        <dbReference type="ARBA" id="ARBA00022763"/>
    </source>
</evidence>
<keyword evidence="6 16" id="KW-0548">Nucleotidyltransferase</keyword>
<feature type="binding site" evidence="16">
    <location>
        <position position="8"/>
    </location>
    <ligand>
        <name>Mg(2+)</name>
        <dbReference type="ChEBI" id="CHEBI:18420"/>
    </ligand>
</feature>
<name>A0A1H5QD53_9PSEU</name>
<protein>
    <recommendedName>
        <fullName evidence="16">DNA polymerase IV</fullName>
        <shortName evidence="16">Pol IV</shortName>
        <ecNumber evidence="16">2.7.7.7</ecNumber>
    </recommendedName>
</protein>
<dbReference type="Gene3D" id="3.30.70.270">
    <property type="match status" value="1"/>
</dbReference>
<dbReference type="EC" id="2.7.7.7" evidence="16"/>
<keyword evidence="9 16" id="KW-0227">DNA damage</keyword>
<dbReference type="GO" id="GO:0006281">
    <property type="term" value="P:DNA repair"/>
    <property type="evidence" value="ECO:0007669"/>
    <property type="project" value="UniProtKB-UniRule"/>
</dbReference>
<organism evidence="18 19">
    <name type="scientific">Amycolatopsis pretoriensis</name>
    <dbReference type="NCBI Taxonomy" id="218821"/>
    <lineage>
        <taxon>Bacteria</taxon>
        <taxon>Bacillati</taxon>
        <taxon>Actinomycetota</taxon>
        <taxon>Actinomycetes</taxon>
        <taxon>Pseudonocardiales</taxon>
        <taxon>Pseudonocardiaceae</taxon>
        <taxon>Amycolatopsis</taxon>
    </lineage>
</organism>
<evidence type="ECO:0000256" key="8">
    <source>
        <dbReference type="ARBA" id="ARBA00022723"/>
    </source>
</evidence>
<dbReference type="PANTHER" id="PTHR11076">
    <property type="entry name" value="DNA REPAIR POLYMERASE UMUC / TRANSFERASE FAMILY MEMBER"/>
    <property type="match status" value="1"/>
</dbReference>
<feature type="binding site" evidence="16">
    <location>
        <position position="105"/>
    </location>
    <ligand>
        <name>Mg(2+)</name>
        <dbReference type="ChEBI" id="CHEBI:18420"/>
    </ligand>
</feature>
<dbReference type="EMBL" id="FNUJ01000002">
    <property type="protein sequence ID" value="SEF23321.1"/>
    <property type="molecule type" value="Genomic_DNA"/>
</dbReference>
<evidence type="ECO:0000313" key="18">
    <source>
        <dbReference type="EMBL" id="SEF23321.1"/>
    </source>
</evidence>
<dbReference type="STRING" id="218821.SAMN05421837_102115"/>
<dbReference type="GO" id="GO:0006261">
    <property type="term" value="P:DNA-templated DNA replication"/>
    <property type="evidence" value="ECO:0007669"/>
    <property type="project" value="UniProtKB-UniRule"/>
</dbReference>
<evidence type="ECO:0000256" key="4">
    <source>
        <dbReference type="ARBA" id="ARBA00022490"/>
    </source>
</evidence>
<dbReference type="InterPro" id="IPR001126">
    <property type="entry name" value="UmuC"/>
</dbReference>
<dbReference type="InterPro" id="IPR053848">
    <property type="entry name" value="IMS_HHH_1"/>
</dbReference>
<dbReference type="NCBIfam" id="NF002883">
    <property type="entry name" value="PRK03352.1"/>
    <property type="match status" value="1"/>
</dbReference>
<sequence length="341" mass="36600">MKWVLHVDLDQFIAAVEIARRPELRGKPVVVGGNGDPTERAVVATASYEAREFGIQSGMPLRIAAKRCPGAVFLPSDPPAYLEVSEHVFAAVREFPVAVEVLGWDEAFVGAETDDPEALAAAIKDAVARETGLSCAVGIGDNKLRAKLATGFGKPGGIYRLTRANWWDVMAARPTDALWGIGGKTAKKLAELGITTVLDLAGADPAELAARFGPKTGPWLRLLGGGISDAEVSATPYVARSRSRETTFQRDLTDPAEMAAEVSTLAKRVAQDVLDEGRPAARVAVKVRFVPFLTHTHSITLPEPTSDAAELDRAAQEVLAMFELTRPVRLLGVRAEFPRED</sequence>
<evidence type="ECO:0000256" key="14">
    <source>
        <dbReference type="ARBA" id="ARBA00025589"/>
    </source>
</evidence>
<feature type="active site" evidence="16">
    <location>
        <position position="106"/>
    </location>
</feature>
<comment type="subunit">
    <text evidence="16">Monomer.</text>
</comment>
<evidence type="ECO:0000256" key="11">
    <source>
        <dbReference type="ARBA" id="ARBA00022932"/>
    </source>
</evidence>
<keyword evidence="4 16" id="KW-0963">Cytoplasm</keyword>
<dbReference type="Gene3D" id="3.40.1170.60">
    <property type="match status" value="1"/>
</dbReference>
<dbReference type="InterPro" id="IPR017961">
    <property type="entry name" value="DNA_pol_Y-fam_little_finger"/>
</dbReference>
<keyword evidence="3 16" id="KW-0515">Mutator protein</keyword>
<dbReference type="PANTHER" id="PTHR11076:SF33">
    <property type="entry name" value="DNA POLYMERASE KAPPA"/>
    <property type="match status" value="1"/>
</dbReference>
<dbReference type="CDD" id="cd03586">
    <property type="entry name" value="PolY_Pol_IV_kappa"/>
    <property type="match status" value="1"/>
</dbReference>
<dbReference type="InterPro" id="IPR022880">
    <property type="entry name" value="DNApol_IV"/>
</dbReference>
<keyword evidence="5 16" id="KW-0808">Transferase</keyword>
<evidence type="ECO:0000256" key="5">
    <source>
        <dbReference type="ARBA" id="ARBA00022679"/>
    </source>
</evidence>
<dbReference type="AlphaFoldDB" id="A0A1H5QD53"/>
<comment type="cofactor">
    <cofactor evidence="16">
        <name>Mg(2+)</name>
        <dbReference type="ChEBI" id="CHEBI:18420"/>
    </cofactor>
    <text evidence="16">Binds 2 magnesium ions per subunit.</text>
</comment>
<dbReference type="InterPro" id="IPR043502">
    <property type="entry name" value="DNA/RNA_pol_sf"/>
</dbReference>